<protein>
    <submittedName>
        <fullName evidence="1">Uncharacterized protein</fullName>
    </submittedName>
</protein>
<dbReference type="AlphaFoldDB" id="A0A2P5AVL0"/>
<reference evidence="2" key="1">
    <citation type="submission" date="2016-06" db="EMBL/GenBank/DDBJ databases">
        <title>Parallel loss of symbiosis genes in relatives of nitrogen-fixing non-legume Parasponia.</title>
        <authorList>
            <person name="Van Velzen R."/>
            <person name="Holmer R."/>
            <person name="Bu F."/>
            <person name="Rutten L."/>
            <person name="Van Zeijl A."/>
            <person name="Liu W."/>
            <person name="Santuari L."/>
            <person name="Cao Q."/>
            <person name="Sharma T."/>
            <person name="Shen D."/>
            <person name="Roswanjaya Y."/>
            <person name="Wardhani T."/>
            <person name="Kalhor M.S."/>
            <person name="Jansen J."/>
            <person name="Van den Hoogen J."/>
            <person name="Gungor B."/>
            <person name="Hartog M."/>
            <person name="Hontelez J."/>
            <person name="Verver J."/>
            <person name="Yang W.-C."/>
            <person name="Schijlen E."/>
            <person name="Repin R."/>
            <person name="Schilthuizen M."/>
            <person name="Schranz E."/>
            <person name="Heidstra R."/>
            <person name="Miyata K."/>
            <person name="Fedorova E."/>
            <person name="Kohlen W."/>
            <person name="Bisseling T."/>
            <person name="Smit S."/>
            <person name="Geurts R."/>
        </authorList>
    </citation>
    <scope>NUCLEOTIDE SEQUENCE [LARGE SCALE GENOMIC DNA]</scope>
    <source>
        <strain evidence="2">cv. WU1-14</strain>
    </source>
</reference>
<evidence type="ECO:0000313" key="1">
    <source>
        <dbReference type="EMBL" id="PON40597.1"/>
    </source>
</evidence>
<dbReference type="Proteomes" id="UP000237105">
    <property type="component" value="Unassembled WGS sequence"/>
</dbReference>
<evidence type="ECO:0000313" key="2">
    <source>
        <dbReference type="Proteomes" id="UP000237105"/>
    </source>
</evidence>
<keyword evidence="2" id="KW-1185">Reference proteome</keyword>
<gene>
    <name evidence="1" type="ORF">PanWU01x14_296190</name>
</gene>
<feature type="non-terminal residue" evidence="1">
    <location>
        <position position="1"/>
    </location>
</feature>
<comment type="caution">
    <text evidence="1">The sequence shown here is derived from an EMBL/GenBank/DDBJ whole genome shotgun (WGS) entry which is preliminary data.</text>
</comment>
<dbReference type="EMBL" id="JXTB01000435">
    <property type="protein sequence ID" value="PON40597.1"/>
    <property type="molecule type" value="Genomic_DNA"/>
</dbReference>
<name>A0A2P5AVL0_PARAD</name>
<accession>A0A2P5AVL0</accession>
<sequence length="83" mass="9312">YPFLATGATVTKAISMKPFSTLPPDNFFAGDSNASTVSVWITNITRSTELPPELEREWASWPSRWPLRQISTCTKFSSWPCSL</sequence>
<proteinExistence type="predicted"/>
<organism evidence="1 2">
    <name type="scientific">Parasponia andersonii</name>
    <name type="common">Sponia andersonii</name>
    <dbReference type="NCBI Taxonomy" id="3476"/>
    <lineage>
        <taxon>Eukaryota</taxon>
        <taxon>Viridiplantae</taxon>
        <taxon>Streptophyta</taxon>
        <taxon>Embryophyta</taxon>
        <taxon>Tracheophyta</taxon>
        <taxon>Spermatophyta</taxon>
        <taxon>Magnoliopsida</taxon>
        <taxon>eudicotyledons</taxon>
        <taxon>Gunneridae</taxon>
        <taxon>Pentapetalae</taxon>
        <taxon>rosids</taxon>
        <taxon>fabids</taxon>
        <taxon>Rosales</taxon>
        <taxon>Cannabaceae</taxon>
        <taxon>Parasponia</taxon>
    </lineage>
</organism>